<evidence type="ECO:0000256" key="3">
    <source>
        <dbReference type="ARBA" id="ARBA00023242"/>
    </source>
</evidence>
<dbReference type="PANTHER" id="PTHR12687:SF4">
    <property type="entry name" value="NUCLEOLAR COMPLEX PROTEIN 2 HOMOLOG"/>
    <property type="match status" value="1"/>
</dbReference>
<dbReference type="InterPro" id="IPR005343">
    <property type="entry name" value="Noc2"/>
</dbReference>
<reference evidence="5 6" key="1">
    <citation type="submission" date="2015-09" db="EMBL/GenBank/DDBJ databases">
        <title>Draft genome of the parasitic nematode Teladorsagia circumcincta isolate WARC Sus (inbred).</title>
        <authorList>
            <person name="Mitreva M."/>
        </authorList>
    </citation>
    <scope>NUCLEOTIDE SEQUENCE [LARGE SCALE GENOMIC DNA]</scope>
    <source>
        <strain evidence="5 6">S</strain>
    </source>
</reference>
<feature type="region of interest" description="Disordered" evidence="4">
    <location>
        <begin position="24"/>
        <end position="58"/>
    </location>
</feature>
<dbReference type="GO" id="GO:0030690">
    <property type="term" value="C:Noc1p-Noc2p complex"/>
    <property type="evidence" value="ECO:0007669"/>
    <property type="project" value="TreeGrafter"/>
</dbReference>
<feature type="compositionally biased region" description="Basic residues" evidence="4">
    <location>
        <begin position="24"/>
        <end position="37"/>
    </location>
</feature>
<name>A0A2G9U5N6_TELCI</name>
<dbReference type="GO" id="GO:0005730">
    <property type="term" value="C:nucleolus"/>
    <property type="evidence" value="ECO:0007669"/>
    <property type="project" value="TreeGrafter"/>
</dbReference>
<evidence type="ECO:0000313" key="5">
    <source>
        <dbReference type="EMBL" id="PIO65533.1"/>
    </source>
</evidence>
<protein>
    <submittedName>
        <fullName evidence="5">Uncharacterized protein</fullName>
    </submittedName>
</protein>
<comment type="subcellular location">
    <subcellularLocation>
        <location evidence="1">Nucleus</location>
    </subcellularLocation>
</comment>
<dbReference type="GO" id="GO:0003714">
    <property type="term" value="F:transcription corepressor activity"/>
    <property type="evidence" value="ECO:0007669"/>
    <property type="project" value="TreeGrafter"/>
</dbReference>
<feature type="compositionally biased region" description="Acidic residues" evidence="4">
    <location>
        <begin position="104"/>
        <end position="132"/>
    </location>
</feature>
<evidence type="ECO:0000256" key="1">
    <source>
        <dbReference type="ARBA" id="ARBA00004123"/>
    </source>
</evidence>
<dbReference type="GO" id="GO:0000122">
    <property type="term" value="P:negative regulation of transcription by RNA polymerase II"/>
    <property type="evidence" value="ECO:0007669"/>
    <property type="project" value="TreeGrafter"/>
</dbReference>
<gene>
    <name evidence="5" type="ORF">TELCIR_12792</name>
</gene>
<dbReference type="GO" id="GO:0030691">
    <property type="term" value="C:Noc2p-Noc3p complex"/>
    <property type="evidence" value="ECO:0007669"/>
    <property type="project" value="TreeGrafter"/>
</dbReference>
<dbReference type="GO" id="GO:0042393">
    <property type="term" value="F:histone binding"/>
    <property type="evidence" value="ECO:0007669"/>
    <property type="project" value="TreeGrafter"/>
</dbReference>
<dbReference type="AlphaFoldDB" id="A0A2G9U5N6"/>
<feature type="region of interest" description="Disordered" evidence="4">
    <location>
        <begin position="104"/>
        <end position="138"/>
    </location>
</feature>
<evidence type="ECO:0000313" key="6">
    <source>
        <dbReference type="Proteomes" id="UP000230423"/>
    </source>
</evidence>
<proteinExistence type="inferred from homology"/>
<keyword evidence="6" id="KW-1185">Reference proteome</keyword>
<dbReference type="GO" id="GO:0005654">
    <property type="term" value="C:nucleoplasm"/>
    <property type="evidence" value="ECO:0007669"/>
    <property type="project" value="TreeGrafter"/>
</dbReference>
<accession>A0A2G9U5N6</accession>
<dbReference type="Proteomes" id="UP000230423">
    <property type="component" value="Unassembled WGS sequence"/>
</dbReference>
<organism evidence="5 6">
    <name type="scientific">Teladorsagia circumcincta</name>
    <name type="common">Brown stomach worm</name>
    <name type="synonym">Ostertagia circumcincta</name>
    <dbReference type="NCBI Taxonomy" id="45464"/>
    <lineage>
        <taxon>Eukaryota</taxon>
        <taxon>Metazoa</taxon>
        <taxon>Ecdysozoa</taxon>
        <taxon>Nematoda</taxon>
        <taxon>Chromadorea</taxon>
        <taxon>Rhabditida</taxon>
        <taxon>Rhabditina</taxon>
        <taxon>Rhabditomorpha</taxon>
        <taxon>Strongyloidea</taxon>
        <taxon>Trichostrongylidae</taxon>
        <taxon>Teladorsagia</taxon>
    </lineage>
</organism>
<sequence>MLYVHVSDMVSVKKLGKSTLEKDKKKKLKKLRKKNSKSKSDEALANGGGKGEDVGEMMDANDEIGKRLIFESVASVRRLKESDPEFYKFLQQQDADLLQFHASDEEDEEAEAQFEDGEEEDLLDEEREDSDETAQYLPTAKKDSSGRLIFDGRMLDHLQSVLDPEDQKRRIQVEDVRFAVEAFNACVSRVGADIDLPKYIINEQVLKPPIS</sequence>
<keyword evidence="3" id="KW-0539">Nucleus</keyword>
<dbReference type="GO" id="GO:0042273">
    <property type="term" value="P:ribosomal large subunit biogenesis"/>
    <property type="evidence" value="ECO:0007669"/>
    <property type="project" value="TreeGrafter"/>
</dbReference>
<dbReference type="EMBL" id="KZ348932">
    <property type="protein sequence ID" value="PIO65533.1"/>
    <property type="molecule type" value="Genomic_DNA"/>
</dbReference>
<evidence type="ECO:0000256" key="2">
    <source>
        <dbReference type="ARBA" id="ARBA00005907"/>
    </source>
</evidence>
<comment type="similarity">
    <text evidence="2">Belongs to the NOC2 family.</text>
</comment>
<evidence type="ECO:0000256" key="4">
    <source>
        <dbReference type="SAM" id="MobiDB-lite"/>
    </source>
</evidence>
<dbReference type="PANTHER" id="PTHR12687">
    <property type="entry name" value="NUCLEOLAR COMPLEX 2 AND RAD4-RELATED"/>
    <property type="match status" value="1"/>
</dbReference>
<dbReference type="OrthoDB" id="10266662at2759"/>